<reference evidence="7" key="1">
    <citation type="submission" date="2016-05" db="EMBL/GenBank/DDBJ databases">
        <authorList>
            <person name="Lavstsen T."/>
            <person name="Jespersen J.S."/>
        </authorList>
    </citation>
    <scope>NUCLEOTIDE SEQUENCE</scope>
    <source>
        <strain evidence="7">PFRJS10</strain>
    </source>
</reference>
<evidence type="ECO:0000256" key="2">
    <source>
        <dbReference type="ARBA" id="ARBA00022475"/>
    </source>
</evidence>
<dbReference type="PANTHER" id="PTHR30482:SF10">
    <property type="entry name" value="HIGH-AFFINITY BRANCHED-CHAIN AMINO ACID TRANSPORT PROTEIN BRAE"/>
    <property type="match status" value="1"/>
</dbReference>
<comment type="subcellular location">
    <subcellularLocation>
        <location evidence="1">Cell membrane</location>
        <topology evidence="1">Multi-pass membrane protein</topology>
    </subcellularLocation>
</comment>
<dbReference type="GO" id="GO:0015658">
    <property type="term" value="F:branched-chain amino acid transmembrane transporter activity"/>
    <property type="evidence" value="ECO:0007669"/>
    <property type="project" value="InterPro"/>
</dbReference>
<dbReference type="Proteomes" id="UP000250080">
    <property type="component" value="Chromosome I"/>
</dbReference>
<proteinExistence type="predicted"/>
<evidence type="ECO:0000256" key="4">
    <source>
        <dbReference type="ARBA" id="ARBA00022989"/>
    </source>
</evidence>
<dbReference type="AlphaFoldDB" id="A0A2C8AJU8"/>
<evidence type="ECO:0000256" key="1">
    <source>
        <dbReference type="ARBA" id="ARBA00004651"/>
    </source>
</evidence>
<name>A0A2C8AJU8_9ACTN</name>
<evidence type="ECO:0000313" key="7">
    <source>
        <dbReference type="EMBL" id="SBN38758.1"/>
    </source>
</evidence>
<dbReference type="EMBL" id="LT618793">
    <property type="protein sequence ID" value="SCQ78576.1"/>
    <property type="molecule type" value="Genomic_DNA"/>
</dbReference>
<keyword evidence="3 6" id="KW-0812">Transmembrane</keyword>
<feature type="transmembrane region" description="Helical" evidence="6">
    <location>
        <begin position="85"/>
        <end position="102"/>
    </location>
</feature>
<dbReference type="Pfam" id="PF02653">
    <property type="entry name" value="BPD_transp_2"/>
    <property type="match status" value="1"/>
</dbReference>
<evidence type="ECO:0000256" key="3">
    <source>
        <dbReference type="ARBA" id="ARBA00022692"/>
    </source>
</evidence>
<dbReference type="GO" id="GO:0005886">
    <property type="term" value="C:plasma membrane"/>
    <property type="evidence" value="ECO:0007669"/>
    <property type="project" value="UniProtKB-SubCell"/>
</dbReference>
<gene>
    <name evidence="7" type="ORF">PFR_JS10_1115</name>
    <name evidence="8" type="ORF">PFR_JS23_1149</name>
</gene>
<reference evidence="8 9" key="2">
    <citation type="submission" date="2016-09" db="EMBL/GenBank/DDBJ databases">
        <authorList>
            <person name="Laine KS P."/>
        </authorList>
    </citation>
    <scope>NUCLEOTIDE SEQUENCE [LARGE SCALE GENOMIC DNA]</scope>
    <source>
        <strain evidence="8">PFRJS-23</strain>
    </source>
</reference>
<dbReference type="InterPro" id="IPR001851">
    <property type="entry name" value="ABC_transp_permease"/>
</dbReference>
<dbReference type="PANTHER" id="PTHR30482">
    <property type="entry name" value="HIGH-AFFINITY BRANCHED-CHAIN AMINO ACID TRANSPORT SYSTEM PERMEASE"/>
    <property type="match status" value="1"/>
</dbReference>
<feature type="transmembrane region" description="Helical" evidence="6">
    <location>
        <begin position="108"/>
        <end position="128"/>
    </location>
</feature>
<dbReference type="CDD" id="cd06581">
    <property type="entry name" value="TM_PBP1_LivM_like"/>
    <property type="match status" value="1"/>
</dbReference>
<dbReference type="EMBL" id="LT576035">
    <property type="protein sequence ID" value="SBN38758.1"/>
    <property type="molecule type" value="Genomic_DNA"/>
</dbReference>
<evidence type="ECO:0000256" key="5">
    <source>
        <dbReference type="ARBA" id="ARBA00023136"/>
    </source>
</evidence>
<sequence>MTMSGSQTLGLDTSTTPSRSFVHASWFRKTVLLAAVYLVVLLLVQADVINDYRLITIATICINIVLATSLNLITGFTGQFSLGHAGFMAIGAYVTALVTIQIDSVWGFVLGLLAGALLASLVGLLIGLPTLRLRGDYLAIVTLGMAEIIRIVLLNLKVTNGAAGLQGIPQFVNWTWLFILTAGSVVLISNYLHSRHGRDSIAVREDEIAAESIGVNSTRTKTMSFMVGAFFGGIAGGMYASFFYFIKPDTFNFMKSVDILVIVVLGGLGSLSGSVIAAILLAIVSTLLQPFPEIRMILYALILILIMIFRPQGLMGSRELSVKLFSRLIPGRARKERTR</sequence>
<feature type="transmembrane region" description="Helical" evidence="6">
    <location>
        <begin position="174"/>
        <end position="192"/>
    </location>
</feature>
<feature type="transmembrane region" description="Helical" evidence="6">
    <location>
        <begin position="135"/>
        <end position="154"/>
    </location>
</feature>
<evidence type="ECO:0000313" key="9">
    <source>
        <dbReference type="Proteomes" id="UP000250080"/>
    </source>
</evidence>
<feature type="transmembrane region" description="Helical" evidence="6">
    <location>
        <begin position="259"/>
        <end position="284"/>
    </location>
</feature>
<feature type="transmembrane region" description="Helical" evidence="6">
    <location>
        <begin position="26"/>
        <end position="46"/>
    </location>
</feature>
<feature type="transmembrane region" description="Helical" evidence="6">
    <location>
        <begin position="225"/>
        <end position="247"/>
    </location>
</feature>
<protein>
    <submittedName>
        <fullName evidence="8">Branched-chain amino acid ABC transporter, permease protein</fullName>
    </submittedName>
</protein>
<feature type="transmembrane region" description="Helical" evidence="6">
    <location>
        <begin position="296"/>
        <end position="315"/>
    </location>
</feature>
<keyword evidence="2" id="KW-1003">Cell membrane</keyword>
<feature type="transmembrane region" description="Helical" evidence="6">
    <location>
        <begin position="52"/>
        <end position="73"/>
    </location>
</feature>
<keyword evidence="5 6" id="KW-0472">Membrane</keyword>
<evidence type="ECO:0000256" key="6">
    <source>
        <dbReference type="SAM" id="Phobius"/>
    </source>
</evidence>
<organism evidence="8 9">
    <name type="scientific">Propionibacterium freudenreichii</name>
    <dbReference type="NCBI Taxonomy" id="1744"/>
    <lineage>
        <taxon>Bacteria</taxon>
        <taxon>Bacillati</taxon>
        <taxon>Actinomycetota</taxon>
        <taxon>Actinomycetes</taxon>
        <taxon>Propionibacteriales</taxon>
        <taxon>Propionibacteriaceae</taxon>
        <taxon>Propionibacterium</taxon>
    </lineage>
</organism>
<accession>A0A2C8AJU8</accession>
<keyword evidence="4 6" id="KW-1133">Transmembrane helix</keyword>
<dbReference type="InterPro" id="IPR043428">
    <property type="entry name" value="LivM-like"/>
</dbReference>
<evidence type="ECO:0000313" key="8">
    <source>
        <dbReference type="EMBL" id="SCQ78576.1"/>
    </source>
</evidence>